<dbReference type="GO" id="GO:0015424">
    <property type="term" value="F:ABC-type amino acid transporter activity"/>
    <property type="evidence" value="ECO:0007669"/>
    <property type="project" value="InterPro"/>
</dbReference>
<dbReference type="Gene3D" id="3.40.50.300">
    <property type="entry name" value="P-loop containing nucleotide triphosphate hydrolases"/>
    <property type="match status" value="1"/>
</dbReference>
<keyword evidence="2" id="KW-0813">Transport</keyword>
<evidence type="ECO:0000313" key="8">
    <source>
        <dbReference type="EMBL" id="TWH72734.1"/>
    </source>
</evidence>
<dbReference type="Proteomes" id="UP000321490">
    <property type="component" value="Unassembled WGS sequence"/>
</dbReference>
<reference evidence="8 9" key="1">
    <citation type="submission" date="2019-07" db="EMBL/GenBank/DDBJ databases">
        <title>R&amp;d 2014.</title>
        <authorList>
            <person name="Klenk H.-P."/>
        </authorList>
    </citation>
    <scope>NUCLEOTIDE SEQUENCE [LARGE SCALE GENOMIC DNA]</scope>
    <source>
        <strain evidence="8 9">DSM 45764</strain>
    </source>
</reference>
<dbReference type="InterPro" id="IPR003439">
    <property type="entry name" value="ABC_transporter-like_ATP-bd"/>
</dbReference>
<sequence>MPETPVATATDQQTAPGSTRPMVEIAGLCKTFGEHRVLKGIDLTVAPGQVACILGPSGSGKSTLLRCVNQLETATDGAIHIDGELVGYRVQGGRRHALSPRQIARQRRATAMVFQRFNLLAHQTALANVMEAPVHVHGVPRDRAREEGLALLDRVGLSPYAEHYPAQLSGGQQQRVAIARALAVRPRVLLFDEPTSALDPELVDEVLSVMTDLAREGLTMLVVTHEIAFARDVADTVFFMDGGVVVESGDPAQVLNAPSHDRTRAFLRRVL</sequence>
<dbReference type="AlphaFoldDB" id="A0A562IQ58"/>
<dbReference type="PANTHER" id="PTHR43166:SF35">
    <property type="entry name" value="L-CYSTINE IMPORT ATP-BINDING PROTEIN TCYN"/>
    <property type="match status" value="1"/>
</dbReference>
<evidence type="ECO:0000256" key="5">
    <source>
        <dbReference type="ARBA" id="ARBA00022840"/>
    </source>
</evidence>
<dbReference type="InterPro" id="IPR030679">
    <property type="entry name" value="ABC_ATPase_HisP-typ"/>
</dbReference>
<evidence type="ECO:0000256" key="3">
    <source>
        <dbReference type="ARBA" id="ARBA00022475"/>
    </source>
</evidence>
<accession>A0A562IQ58</accession>
<keyword evidence="9" id="KW-1185">Reference proteome</keyword>
<organism evidence="8 9">
    <name type="scientific">Modestobacter roseus</name>
    <dbReference type="NCBI Taxonomy" id="1181884"/>
    <lineage>
        <taxon>Bacteria</taxon>
        <taxon>Bacillati</taxon>
        <taxon>Actinomycetota</taxon>
        <taxon>Actinomycetes</taxon>
        <taxon>Geodermatophilales</taxon>
        <taxon>Geodermatophilaceae</taxon>
        <taxon>Modestobacter</taxon>
    </lineage>
</organism>
<evidence type="ECO:0000259" key="7">
    <source>
        <dbReference type="PROSITE" id="PS50893"/>
    </source>
</evidence>
<dbReference type="GO" id="GO:0005886">
    <property type="term" value="C:plasma membrane"/>
    <property type="evidence" value="ECO:0007669"/>
    <property type="project" value="UniProtKB-SubCell"/>
</dbReference>
<feature type="domain" description="ABC transporter" evidence="7">
    <location>
        <begin position="23"/>
        <end position="267"/>
    </location>
</feature>
<protein>
    <submittedName>
        <fullName evidence="8">Polar amino acid transport system ATP-binding protein</fullName>
    </submittedName>
</protein>
<dbReference type="GO" id="GO:0005524">
    <property type="term" value="F:ATP binding"/>
    <property type="evidence" value="ECO:0007669"/>
    <property type="project" value="UniProtKB-KW"/>
</dbReference>
<gene>
    <name evidence="8" type="ORF">JD78_01256</name>
</gene>
<name>A0A562IQ58_9ACTN</name>
<dbReference type="PIRSF" id="PIRSF039085">
    <property type="entry name" value="ABC_ATPase_HisP"/>
    <property type="match status" value="1"/>
</dbReference>
<comment type="subcellular location">
    <subcellularLocation>
        <location evidence="1">Cell membrane</location>
        <topology evidence="1">Peripheral membrane protein</topology>
    </subcellularLocation>
</comment>
<dbReference type="GO" id="GO:0016887">
    <property type="term" value="F:ATP hydrolysis activity"/>
    <property type="evidence" value="ECO:0007669"/>
    <property type="project" value="InterPro"/>
</dbReference>
<dbReference type="InterPro" id="IPR050086">
    <property type="entry name" value="MetN_ABC_transporter-like"/>
</dbReference>
<evidence type="ECO:0000256" key="4">
    <source>
        <dbReference type="ARBA" id="ARBA00022741"/>
    </source>
</evidence>
<dbReference type="PROSITE" id="PS50893">
    <property type="entry name" value="ABC_TRANSPORTER_2"/>
    <property type="match status" value="1"/>
</dbReference>
<dbReference type="PANTHER" id="PTHR43166">
    <property type="entry name" value="AMINO ACID IMPORT ATP-BINDING PROTEIN"/>
    <property type="match status" value="1"/>
</dbReference>
<proteinExistence type="predicted"/>
<dbReference type="SUPFAM" id="SSF52540">
    <property type="entry name" value="P-loop containing nucleoside triphosphate hydrolases"/>
    <property type="match status" value="1"/>
</dbReference>
<evidence type="ECO:0000256" key="6">
    <source>
        <dbReference type="ARBA" id="ARBA00023136"/>
    </source>
</evidence>
<dbReference type="Pfam" id="PF00005">
    <property type="entry name" value="ABC_tran"/>
    <property type="match status" value="1"/>
</dbReference>
<dbReference type="InterPro" id="IPR003593">
    <property type="entry name" value="AAA+_ATPase"/>
</dbReference>
<keyword evidence="6" id="KW-0472">Membrane</keyword>
<keyword evidence="5 8" id="KW-0067">ATP-binding</keyword>
<keyword evidence="3" id="KW-1003">Cell membrane</keyword>
<dbReference type="InterPro" id="IPR017871">
    <property type="entry name" value="ABC_transporter-like_CS"/>
</dbReference>
<dbReference type="SMART" id="SM00382">
    <property type="entry name" value="AAA"/>
    <property type="match status" value="1"/>
</dbReference>
<dbReference type="PROSITE" id="PS00211">
    <property type="entry name" value="ABC_TRANSPORTER_1"/>
    <property type="match status" value="1"/>
</dbReference>
<evidence type="ECO:0000256" key="2">
    <source>
        <dbReference type="ARBA" id="ARBA00022448"/>
    </source>
</evidence>
<evidence type="ECO:0000256" key="1">
    <source>
        <dbReference type="ARBA" id="ARBA00004202"/>
    </source>
</evidence>
<dbReference type="InterPro" id="IPR027417">
    <property type="entry name" value="P-loop_NTPase"/>
</dbReference>
<keyword evidence="4" id="KW-0547">Nucleotide-binding</keyword>
<dbReference type="EMBL" id="VLKF01000001">
    <property type="protein sequence ID" value="TWH72734.1"/>
    <property type="molecule type" value="Genomic_DNA"/>
</dbReference>
<comment type="caution">
    <text evidence="8">The sequence shown here is derived from an EMBL/GenBank/DDBJ whole genome shotgun (WGS) entry which is preliminary data.</text>
</comment>
<dbReference type="CDD" id="cd03262">
    <property type="entry name" value="ABC_HisP_GlnQ"/>
    <property type="match status" value="1"/>
</dbReference>
<evidence type="ECO:0000313" key="9">
    <source>
        <dbReference type="Proteomes" id="UP000321490"/>
    </source>
</evidence>